<feature type="signal peptide" evidence="1">
    <location>
        <begin position="1"/>
        <end position="21"/>
    </location>
</feature>
<feature type="chain" id="PRO_5006601344" description="Cupin 2 conserved barrel domain-containing protein" evidence="1">
    <location>
        <begin position="22"/>
        <end position="232"/>
    </location>
</feature>
<keyword evidence="3" id="KW-1185">Reference proteome</keyword>
<dbReference type="RefSeq" id="WP_058020579.1">
    <property type="nucleotide sequence ID" value="NZ_CP013189.1"/>
</dbReference>
<accession>A0A0S2K9Q0</accession>
<dbReference type="InterPro" id="IPR014710">
    <property type="entry name" value="RmlC-like_jellyroll"/>
</dbReference>
<protein>
    <recommendedName>
        <fullName evidence="4">Cupin 2 conserved barrel domain-containing protein</fullName>
    </recommendedName>
</protein>
<dbReference type="KEGG" id="pspi:PS2015_384"/>
<evidence type="ECO:0008006" key="4">
    <source>
        <dbReference type="Google" id="ProtNLM"/>
    </source>
</evidence>
<gene>
    <name evidence="2" type="ORF">PS2015_384</name>
</gene>
<organism evidence="2 3">
    <name type="scientific">Pseudohongiella spirulinae</name>
    <dbReference type="NCBI Taxonomy" id="1249552"/>
    <lineage>
        <taxon>Bacteria</taxon>
        <taxon>Pseudomonadati</taxon>
        <taxon>Pseudomonadota</taxon>
        <taxon>Gammaproteobacteria</taxon>
        <taxon>Pseudomonadales</taxon>
        <taxon>Pseudohongiellaceae</taxon>
        <taxon>Pseudohongiella</taxon>
    </lineage>
</organism>
<dbReference type="Proteomes" id="UP000065641">
    <property type="component" value="Chromosome"/>
</dbReference>
<dbReference type="AlphaFoldDB" id="A0A0S2K9Q0"/>
<evidence type="ECO:0000256" key="1">
    <source>
        <dbReference type="SAM" id="SignalP"/>
    </source>
</evidence>
<evidence type="ECO:0000313" key="2">
    <source>
        <dbReference type="EMBL" id="ALO45073.1"/>
    </source>
</evidence>
<reference evidence="2 3" key="1">
    <citation type="submission" date="2015-11" db="EMBL/GenBank/DDBJ databases">
        <authorList>
            <person name="Zhang Y."/>
            <person name="Guo Z."/>
        </authorList>
    </citation>
    <scope>NUCLEOTIDE SEQUENCE [LARGE SCALE GENOMIC DNA]</scope>
    <source>
        <strain evidence="2 3">KCTC 32221</strain>
    </source>
</reference>
<dbReference type="OrthoDB" id="7060081at2"/>
<keyword evidence="1" id="KW-0732">Signal</keyword>
<sequence precursor="true">MNILRQAWLLSVLAGTGAGLAAAQSNEGTPAEFAGLSDPVRVVHILDEPRHRTVFNADTYRLLDVQINPGDTTLPHTHDSAILYTFISNGQGPLNGRLSSVTTYVDEPFTHRVNNPGPGLFRIIALANFGEGVSENSKDLPEGINQEPELENNWFRAWRLGLPAGNESAEIVHSNPAFVVQIGEGIVHLVRDDGVTVEMLKAGDWAAIKKGQGYRVMNRADSDVMVIIKEAR</sequence>
<dbReference type="EMBL" id="CP013189">
    <property type="protein sequence ID" value="ALO45073.1"/>
    <property type="molecule type" value="Genomic_DNA"/>
</dbReference>
<dbReference type="PATRIC" id="fig|1249552.3.peg.391"/>
<dbReference type="InterPro" id="IPR011051">
    <property type="entry name" value="RmlC_Cupin_sf"/>
</dbReference>
<dbReference type="STRING" id="1249552.PS2015_384"/>
<name>A0A0S2K9Q0_9GAMM</name>
<proteinExistence type="predicted"/>
<dbReference type="Gene3D" id="2.60.120.10">
    <property type="entry name" value="Jelly Rolls"/>
    <property type="match status" value="2"/>
</dbReference>
<dbReference type="SUPFAM" id="SSF51182">
    <property type="entry name" value="RmlC-like cupins"/>
    <property type="match status" value="1"/>
</dbReference>
<evidence type="ECO:0000313" key="3">
    <source>
        <dbReference type="Proteomes" id="UP000065641"/>
    </source>
</evidence>